<comment type="pathway">
    <text evidence="4">Pyrimidine metabolism; UMP biosynthesis via de novo pathway; orotate from (S)-dihydroorotate (quinone route): step 1/1.</text>
</comment>
<keyword evidence="9" id="KW-0288">FMN</keyword>
<evidence type="ECO:0000256" key="10">
    <source>
        <dbReference type="ARBA" id="ARBA00022975"/>
    </source>
</evidence>
<dbReference type="InterPro" id="IPR012135">
    <property type="entry name" value="Dihydroorotate_DH_1_2"/>
</dbReference>
<evidence type="ECO:0000256" key="14">
    <source>
        <dbReference type="NCBIfam" id="TIGR01036"/>
    </source>
</evidence>
<evidence type="ECO:0000313" key="17">
    <source>
        <dbReference type="Proteomes" id="UP000318710"/>
    </source>
</evidence>
<evidence type="ECO:0000256" key="9">
    <source>
        <dbReference type="ARBA" id="ARBA00022643"/>
    </source>
</evidence>
<evidence type="ECO:0000256" key="13">
    <source>
        <dbReference type="ARBA" id="ARBA00048639"/>
    </source>
</evidence>
<evidence type="ECO:0000256" key="12">
    <source>
        <dbReference type="ARBA" id="ARBA00023136"/>
    </source>
</evidence>
<dbReference type="EMBL" id="SHBF01000013">
    <property type="protein sequence ID" value="RZO27649.1"/>
    <property type="molecule type" value="Genomic_DNA"/>
</dbReference>
<evidence type="ECO:0000256" key="7">
    <source>
        <dbReference type="ARBA" id="ARBA00018366"/>
    </source>
</evidence>
<dbReference type="GO" id="GO:0106430">
    <property type="term" value="F:dihydroorotate dehydrogenase (quinone) activity"/>
    <property type="evidence" value="ECO:0007669"/>
    <property type="project" value="UniProtKB-EC"/>
</dbReference>
<evidence type="ECO:0000256" key="4">
    <source>
        <dbReference type="ARBA" id="ARBA00005161"/>
    </source>
</evidence>
<dbReference type="GO" id="GO:0006207">
    <property type="term" value="P:'de novo' pyrimidine nucleobase biosynthetic process"/>
    <property type="evidence" value="ECO:0007669"/>
    <property type="project" value="UniProtKB-UniRule"/>
</dbReference>
<keyword evidence="12" id="KW-0472">Membrane</keyword>
<feature type="domain" description="Dihydroorotate dehydrogenase catalytic" evidence="15">
    <location>
        <begin position="46"/>
        <end position="328"/>
    </location>
</feature>
<comment type="catalytic activity">
    <reaction evidence="13">
        <text>(S)-dihydroorotate + a quinone = orotate + a quinol</text>
        <dbReference type="Rhea" id="RHEA:30187"/>
        <dbReference type="ChEBI" id="CHEBI:24646"/>
        <dbReference type="ChEBI" id="CHEBI:30839"/>
        <dbReference type="ChEBI" id="CHEBI:30864"/>
        <dbReference type="ChEBI" id="CHEBI:132124"/>
        <dbReference type="EC" id="1.3.5.2"/>
    </reaction>
</comment>
<evidence type="ECO:0000256" key="2">
    <source>
        <dbReference type="ARBA" id="ARBA00003125"/>
    </source>
</evidence>
<reference evidence="16 17" key="1">
    <citation type="submission" date="2019-02" db="EMBL/GenBank/DDBJ databases">
        <title>Prokaryotic population dynamics and viral predation in marine succession experiment using metagenomics: the confinement effect.</title>
        <authorList>
            <person name="Haro-Moreno J.M."/>
            <person name="Rodriguez-Valera F."/>
            <person name="Lopez-Perez M."/>
        </authorList>
    </citation>
    <scope>NUCLEOTIDE SEQUENCE [LARGE SCALE GENOMIC DNA]</scope>
    <source>
        <strain evidence="16">MED-G160</strain>
    </source>
</reference>
<dbReference type="AlphaFoldDB" id="A0A520N2K8"/>
<keyword evidence="11 16" id="KW-0560">Oxidoreductase</keyword>
<dbReference type="CDD" id="cd04738">
    <property type="entry name" value="DHOD_2_like"/>
    <property type="match status" value="1"/>
</dbReference>
<dbReference type="Gene3D" id="3.20.20.70">
    <property type="entry name" value="Aldolase class I"/>
    <property type="match status" value="1"/>
</dbReference>
<protein>
    <recommendedName>
        <fullName evidence="7 14">Dihydroorotate dehydrogenase (quinone)</fullName>
        <ecNumber evidence="6 14">1.3.5.2</ecNumber>
    </recommendedName>
</protein>
<evidence type="ECO:0000256" key="11">
    <source>
        <dbReference type="ARBA" id="ARBA00023002"/>
    </source>
</evidence>
<dbReference type="SUPFAM" id="SSF51395">
    <property type="entry name" value="FMN-linked oxidoreductases"/>
    <property type="match status" value="1"/>
</dbReference>
<evidence type="ECO:0000313" key="16">
    <source>
        <dbReference type="EMBL" id="RZO27649.1"/>
    </source>
</evidence>
<dbReference type="GO" id="GO:0044205">
    <property type="term" value="P:'de novo' UMP biosynthetic process"/>
    <property type="evidence" value="ECO:0007669"/>
    <property type="project" value="UniProtKB-UniPathway"/>
</dbReference>
<dbReference type="NCBIfam" id="NF003652">
    <property type="entry name" value="PRK05286.2-5"/>
    <property type="match status" value="1"/>
</dbReference>
<dbReference type="InterPro" id="IPR005720">
    <property type="entry name" value="Dihydroorotate_DH_cat"/>
</dbReference>
<dbReference type="PROSITE" id="PS00911">
    <property type="entry name" value="DHODEHASE_1"/>
    <property type="match status" value="1"/>
</dbReference>
<dbReference type="GO" id="GO:0005886">
    <property type="term" value="C:plasma membrane"/>
    <property type="evidence" value="ECO:0007669"/>
    <property type="project" value="TreeGrafter"/>
</dbReference>
<evidence type="ECO:0000259" key="15">
    <source>
        <dbReference type="Pfam" id="PF01180"/>
    </source>
</evidence>
<dbReference type="InterPro" id="IPR050074">
    <property type="entry name" value="DHO_dehydrogenase"/>
</dbReference>
<dbReference type="GO" id="GO:0005737">
    <property type="term" value="C:cytoplasm"/>
    <property type="evidence" value="ECO:0007669"/>
    <property type="project" value="InterPro"/>
</dbReference>
<keyword evidence="10" id="KW-0665">Pyrimidine biosynthesis</keyword>
<comment type="function">
    <text evidence="2">Catalyzes the conversion of dihydroorotate to orotate with quinone as electron acceptor.</text>
</comment>
<dbReference type="Pfam" id="PF01180">
    <property type="entry name" value="DHO_dh"/>
    <property type="match status" value="1"/>
</dbReference>
<evidence type="ECO:0000256" key="5">
    <source>
        <dbReference type="ARBA" id="ARBA00005359"/>
    </source>
</evidence>
<comment type="subcellular location">
    <subcellularLocation>
        <location evidence="3">Membrane</location>
    </subcellularLocation>
</comment>
<dbReference type="EC" id="1.3.5.2" evidence="6 14"/>
<dbReference type="InterPro" id="IPR001295">
    <property type="entry name" value="Dihydroorotate_DH_CS"/>
</dbReference>
<dbReference type="Proteomes" id="UP000318710">
    <property type="component" value="Unassembled WGS sequence"/>
</dbReference>
<accession>A0A520N2K8</accession>
<dbReference type="PANTHER" id="PTHR48109:SF4">
    <property type="entry name" value="DIHYDROOROTATE DEHYDROGENASE (QUINONE), MITOCHONDRIAL"/>
    <property type="match status" value="1"/>
</dbReference>
<evidence type="ECO:0000256" key="1">
    <source>
        <dbReference type="ARBA" id="ARBA00001917"/>
    </source>
</evidence>
<evidence type="ECO:0000256" key="3">
    <source>
        <dbReference type="ARBA" id="ARBA00004370"/>
    </source>
</evidence>
<dbReference type="InterPro" id="IPR005719">
    <property type="entry name" value="Dihydroorotate_DH_2"/>
</dbReference>
<comment type="cofactor">
    <cofactor evidence="1">
        <name>FMN</name>
        <dbReference type="ChEBI" id="CHEBI:58210"/>
    </cofactor>
</comment>
<name>A0A520N2K8_9GAMM</name>
<dbReference type="PANTHER" id="PTHR48109">
    <property type="entry name" value="DIHYDROOROTATE DEHYDROGENASE (QUINONE), MITOCHONDRIAL-RELATED"/>
    <property type="match status" value="1"/>
</dbReference>
<dbReference type="PIRSF" id="PIRSF000164">
    <property type="entry name" value="DHO_oxidase"/>
    <property type="match status" value="1"/>
</dbReference>
<comment type="caution">
    <text evidence="16">The sequence shown here is derived from an EMBL/GenBank/DDBJ whole genome shotgun (WGS) entry which is preliminary data.</text>
</comment>
<evidence type="ECO:0000256" key="8">
    <source>
        <dbReference type="ARBA" id="ARBA00022630"/>
    </source>
</evidence>
<gene>
    <name evidence="16" type="ORF">EVA93_02845</name>
</gene>
<proteinExistence type="inferred from homology"/>
<keyword evidence="8" id="KW-0285">Flavoprotein</keyword>
<comment type="similarity">
    <text evidence="5">Belongs to the dihydroorotate dehydrogenase family. Type 2 subfamily.</text>
</comment>
<dbReference type="NCBIfam" id="TIGR01036">
    <property type="entry name" value="pyrD_sub2"/>
    <property type="match status" value="1"/>
</dbReference>
<evidence type="ECO:0000256" key="6">
    <source>
        <dbReference type="ARBA" id="ARBA00012791"/>
    </source>
</evidence>
<dbReference type="InterPro" id="IPR013785">
    <property type="entry name" value="Aldolase_TIM"/>
</dbReference>
<dbReference type="UniPathway" id="UPA00070">
    <property type="reaction ID" value="UER00946"/>
</dbReference>
<sequence length="329" mass="36677">MNFFLKIFKFLPPEFAHSASLNSLNLLHKSKLLVLFNNKIINKNEHTIFGMKFKNKLGTAAGLDKNGDYIDALGALGFGFLELGTVTPKPQYGNPKPRIFRNYSENSIINRLGFNNKGIDYLVNNLKKRKYGGVVGVNIGANKSSRGNERINDYLICIEKIHKFVDYITMNISSPNTPDLRDLHLKENLQNLITSVENKIAKLNFKKPIFLKISPDETDESIEMIIDLVKKSSITGLVATNTTIDKENLNNKKLKKEDGGVSGQPLMDKSTNKISLIKSKCSDIPIIGVGGVMSKKDYLTKLNAGADLVQIYTGFIIKGPDLINQIVRD</sequence>
<organism evidence="16 17">
    <name type="scientific">SAR86 cluster bacterium</name>
    <dbReference type="NCBI Taxonomy" id="2030880"/>
    <lineage>
        <taxon>Bacteria</taxon>
        <taxon>Pseudomonadati</taxon>
        <taxon>Pseudomonadota</taxon>
        <taxon>Gammaproteobacteria</taxon>
        <taxon>SAR86 cluster</taxon>
    </lineage>
</organism>